<comment type="caution">
    <text evidence="2">The sequence shown here is derived from an EMBL/GenBank/DDBJ whole genome shotgun (WGS) entry which is preliminary data.</text>
</comment>
<proteinExistence type="predicted"/>
<evidence type="ECO:0000256" key="1">
    <source>
        <dbReference type="SAM" id="MobiDB-lite"/>
    </source>
</evidence>
<feature type="compositionally biased region" description="Pro residues" evidence="1">
    <location>
        <begin position="191"/>
        <end position="201"/>
    </location>
</feature>
<organism evidence="2 3">
    <name type="scientific">Pseudonocardia parietis</name>
    <dbReference type="NCBI Taxonomy" id="570936"/>
    <lineage>
        <taxon>Bacteria</taxon>
        <taxon>Bacillati</taxon>
        <taxon>Actinomycetota</taxon>
        <taxon>Actinomycetes</taxon>
        <taxon>Pseudonocardiales</taxon>
        <taxon>Pseudonocardiaceae</taxon>
        <taxon>Pseudonocardia</taxon>
    </lineage>
</organism>
<accession>A0ABS4VRA9</accession>
<evidence type="ECO:0000313" key="3">
    <source>
        <dbReference type="Proteomes" id="UP001519295"/>
    </source>
</evidence>
<feature type="region of interest" description="Disordered" evidence="1">
    <location>
        <begin position="1"/>
        <end position="285"/>
    </location>
</feature>
<feature type="compositionally biased region" description="Basic and acidic residues" evidence="1">
    <location>
        <begin position="228"/>
        <end position="237"/>
    </location>
</feature>
<keyword evidence="3" id="KW-1185">Reference proteome</keyword>
<dbReference type="Proteomes" id="UP001519295">
    <property type="component" value="Unassembled WGS sequence"/>
</dbReference>
<evidence type="ECO:0000313" key="2">
    <source>
        <dbReference type="EMBL" id="MBP2366456.1"/>
    </source>
</evidence>
<dbReference type="EMBL" id="JAGINU010000001">
    <property type="protein sequence ID" value="MBP2366456.1"/>
    <property type="molecule type" value="Genomic_DNA"/>
</dbReference>
<feature type="compositionally biased region" description="Basic residues" evidence="1">
    <location>
        <begin position="172"/>
        <end position="189"/>
    </location>
</feature>
<feature type="compositionally biased region" description="Low complexity" evidence="1">
    <location>
        <begin position="109"/>
        <end position="135"/>
    </location>
</feature>
<sequence length="285" mass="30526">MLNHGRLRQDRSTSRIRTRPPSQVRGVEPDNAARAQRQAPHGCRARWGMPRAPLQGRSVVLSHPTPHGCASPTISETCPPGEDPPSCRDFGSASAIASRLPRRPHYGRAPRGPAGGPTRALAAASDTAPSTPTGAWLSTRTAGSKPGPPSRSPEPVPSRGPVCSSVATPAQRRVRRGRLGGPGVHRRPGRAPFPTPAWAPRPPRRSRHDETATPVSHRGNAPVLARPQSDEVRRSLSRDQLSPPTYAVPKHGHRPVRARYCRRRDRAPRSSPAALLTGAGAADRA</sequence>
<gene>
    <name evidence="2" type="ORF">JOF36_002152</name>
</gene>
<feature type="compositionally biased region" description="Pro residues" evidence="1">
    <location>
        <begin position="146"/>
        <end position="158"/>
    </location>
</feature>
<reference evidence="2 3" key="1">
    <citation type="submission" date="2021-03" db="EMBL/GenBank/DDBJ databases">
        <title>Sequencing the genomes of 1000 actinobacteria strains.</title>
        <authorList>
            <person name="Klenk H.-P."/>
        </authorList>
    </citation>
    <scope>NUCLEOTIDE SEQUENCE [LARGE SCALE GENOMIC DNA]</scope>
    <source>
        <strain evidence="2 3">DSM 45256</strain>
    </source>
</reference>
<evidence type="ECO:0008006" key="4">
    <source>
        <dbReference type="Google" id="ProtNLM"/>
    </source>
</evidence>
<feature type="compositionally biased region" description="Basic residues" evidence="1">
    <location>
        <begin position="250"/>
        <end position="266"/>
    </location>
</feature>
<protein>
    <recommendedName>
        <fullName evidence="4">Basic proline-rich protein</fullName>
    </recommendedName>
</protein>
<name>A0ABS4VRA9_9PSEU</name>